<feature type="transmembrane region" description="Helical" evidence="13">
    <location>
        <begin position="119"/>
        <end position="139"/>
    </location>
</feature>
<dbReference type="InterPro" id="IPR053952">
    <property type="entry name" value="K_trans_C"/>
</dbReference>
<evidence type="ECO:0000256" key="7">
    <source>
        <dbReference type="ARBA" id="ARBA00022692"/>
    </source>
</evidence>
<feature type="transmembrane region" description="Helical" evidence="13">
    <location>
        <begin position="263"/>
        <end position="282"/>
    </location>
</feature>
<dbReference type="Pfam" id="PF02705">
    <property type="entry name" value="K_trans"/>
    <property type="match status" value="1"/>
</dbReference>
<evidence type="ECO:0000256" key="5">
    <source>
        <dbReference type="ARBA" id="ARBA00022519"/>
    </source>
</evidence>
<evidence type="ECO:0000256" key="13">
    <source>
        <dbReference type="HAMAP-Rule" id="MF_01522"/>
    </source>
</evidence>
<dbReference type="GO" id="GO:0015079">
    <property type="term" value="F:potassium ion transmembrane transporter activity"/>
    <property type="evidence" value="ECO:0007669"/>
    <property type="project" value="UniProtKB-UniRule"/>
</dbReference>
<evidence type="ECO:0000256" key="9">
    <source>
        <dbReference type="ARBA" id="ARBA00022958"/>
    </source>
</evidence>
<protein>
    <recommendedName>
        <fullName evidence="13">Probable potassium transport system protein Kup</fullName>
    </recommendedName>
</protein>
<accession>A0A7W5Z7A5</accession>
<evidence type="ECO:0000256" key="10">
    <source>
        <dbReference type="ARBA" id="ARBA00022989"/>
    </source>
</evidence>
<dbReference type="EMBL" id="JACICC010000010">
    <property type="protein sequence ID" value="MBB3810999.1"/>
    <property type="molecule type" value="Genomic_DNA"/>
</dbReference>
<feature type="transmembrane region" description="Helical" evidence="13">
    <location>
        <begin position="218"/>
        <end position="242"/>
    </location>
</feature>
<name>A0A7W5Z7A5_9HYPH</name>
<dbReference type="InterPro" id="IPR001958">
    <property type="entry name" value="Tet-R_TetA/multi-R_MdtG-like"/>
</dbReference>
<evidence type="ECO:0000256" key="12">
    <source>
        <dbReference type="ARBA" id="ARBA00023136"/>
    </source>
</evidence>
<proteinExistence type="inferred from homology"/>
<gene>
    <name evidence="13" type="primary">kup</name>
    <name evidence="17" type="ORF">FHS81_003110</name>
</gene>
<dbReference type="AlphaFoldDB" id="A0A7W5Z7A5"/>
<keyword evidence="10 13" id="KW-1133">Transmembrane helix</keyword>
<evidence type="ECO:0000256" key="14">
    <source>
        <dbReference type="SAM" id="MobiDB-lite"/>
    </source>
</evidence>
<evidence type="ECO:0000256" key="8">
    <source>
        <dbReference type="ARBA" id="ARBA00022847"/>
    </source>
</evidence>
<evidence type="ECO:0000256" key="11">
    <source>
        <dbReference type="ARBA" id="ARBA00023065"/>
    </source>
</evidence>
<dbReference type="InterPro" id="IPR053951">
    <property type="entry name" value="K_trans_N"/>
</dbReference>
<comment type="caution">
    <text evidence="17">The sequence shown here is derived from an EMBL/GenBank/DDBJ whole genome shotgun (WGS) entry which is preliminary data.</text>
</comment>
<keyword evidence="7 13" id="KW-0812">Transmembrane</keyword>
<feature type="transmembrane region" description="Helical" evidence="13">
    <location>
        <begin position="159"/>
        <end position="175"/>
    </location>
</feature>
<dbReference type="PANTHER" id="PTHR30540">
    <property type="entry name" value="OSMOTIC STRESS POTASSIUM TRANSPORTER"/>
    <property type="match status" value="1"/>
</dbReference>
<evidence type="ECO:0000313" key="18">
    <source>
        <dbReference type="Proteomes" id="UP000537592"/>
    </source>
</evidence>
<comment type="catalytic activity">
    <reaction evidence="13">
        <text>K(+)(in) + H(+)(in) = K(+)(out) + H(+)(out)</text>
        <dbReference type="Rhea" id="RHEA:28490"/>
        <dbReference type="ChEBI" id="CHEBI:15378"/>
        <dbReference type="ChEBI" id="CHEBI:29103"/>
    </reaction>
</comment>
<dbReference type="InterPro" id="IPR003855">
    <property type="entry name" value="K+_transporter"/>
</dbReference>
<evidence type="ECO:0000259" key="16">
    <source>
        <dbReference type="Pfam" id="PF22776"/>
    </source>
</evidence>
<evidence type="ECO:0000256" key="6">
    <source>
        <dbReference type="ARBA" id="ARBA00022538"/>
    </source>
</evidence>
<dbReference type="PRINTS" id="PR01035">
    <property type="entry name" value="TCRTETA"/>
</dbReference>
<comment type="similarity">
    <text evidence="2 13">Belongs to the HAK/KUP transporter (TC 2.A.72) family.</text>
</comment>
<evidence type="ECO:0000259" key="15">
    <source>
        <dbReference type="Pfam" id="PF02705"/>
    </source>
</evidence>
<feature type="transmembrane region" description="Helical" evidence="13">
    <location>
        <begin position="302"/>
        <end position="328"/>
    </location>
</feature>
<evidence type="ECO:0000256" key="3">
    <source>
        <dbReference type="ARBA" id="ARBA00022448"/>
    </source>
</evidence>
<dbReference type="HAMAP" id="MF_01522">
    <property type="entry name" value="Kup"/>
    <property type="match status" value="1"/>
</dbReference>
<feature type="region of interest" description="Disordered" evidence="14">
    <location>
        <begin position="1"/>
        <end position="20"/>
    </location>
</feature>
<keyword evidence="11 13" id="KW-0406">Ion transport</keyword>
<feature type="transmembrane region" description="Helical" evidence="13">
    <location>
        <begin position="362"/>
        <end position="380"/>
    </location>
</feature>
<comment type="function">
    <text evidence="13">Transport of potassium into the cell. Likely operates as a K(+):H(+) symporter.</text>
</comment>
<dbReference type="InterPro" id="IPR023051">
    <property type="entry name" value="Kup"/>
</dbReference>
<keyword evidence="3 13" id="KW-0813">Transport</keyword>
<feature type="transmembrane region" description="Helical" evidence="13">
    <location>
        <begin position="28"/>
        <end position="47"/>
    </location>
</feature>
<dbReference type="GO" id="GO:0015293">
    <property type="term" value="F:symporter activity"/>
    <property type="evidence" value="ECO:0007669"/>
    <property type="project" value="UniProtKB-UniRule"/>
</dbReference>
<feature type="transmembrane region" description="Helical" evidence="13">
    <location>
        <begin position="436"/>
        <end position="457"/>
    </location>
</feature>
<comment type="subcellular location">
    <subcellularLocation>
        <location evidence="13">Cell membrane</location>
        <topology evidence="13">Multi-pass membrane protein</topology>
    </subcellularLocation>
    <subcellularLocation>
        <location evidence="1">Membrane</location>
        <topology evidence="1">Multi-pass membrane protein</topology>
    </subcellularLocation>
</comment>
<dbReference type="PANTHER" id="PTHR30540:SF79">
    <property type="entry name" value="LOW AFFINITY POTASSIUM TRANSPORT SYSTEM PROTEIN KUP"/>
    <property type="match status" value="1"/>
</dbReference>
<evidence type="ECO:0000256" key="2">
    <source>
        <dbReference type="ARBA" id="ARBA00007019"/>
    </source>
</evidence>
<keyword evidence="8 13" id="KW-0769">Symport</keyword>
<keyword evidence="5" id="KW-0997">Cell inner membrane</keyword>
<organism evidence="17 18">
    <name type="scientific">Pseudochelatococcus contaminans</name>
    <dbReference type="NCBI Taxonomy" id="1538103"/>
    <lineage>
        <taxon>Bacteria</taxon>
        <taxon>Pseudomonadati</taxon>
        <taxon>Pseudomonadota</taxon>
        <taxon>Alphaproteobacteria</taxon>
        <taxon>Hyphomicrobiales</taxon>
        <taxon>Chelatococcaceae</taxon>
        <taxon>Pseudochelatococcus</taxon>
    </lineage>
</organism>
<evidence type="ECO:0000256" key="1">
    <source>
        <dbReference type="ARBA" id="ARBA00004141"/>
    </source>
</evidence>
<keyword evidence="12 13" id="KW-0472">Membrane</keyword>
<keyword evidence="4 13" id="KW-1003">Cell membrane</keyword>
<feature type="transmembrane region" description="Helical" evidence="13">
    <location>
        <begin position="67"/>
        <end position="88"/>
    </location>
</feature>
<feature type="transmembrane region" description="Helical" evidence="13">
    <location>
        <begin position="411"/>
        <end position="430"/>
    </location>
</feature>
<feature type="domain" description="K+ potassium transporter C-terminal" evidence="16">
    <location>
        <begin position="491"/>
        <end position="638"/>
    </location>
</feature>
<keyword evidence="18" id="KW-1185">Reference proteome</keyword>
<dbReference type="Proteomes" id="UP000537592">
    <property type="component" value="Unassembled WGS sequence"/>
</dbReference>
<dbReference type="GO" id="GO:0005886">
    <property type="term" value="C:plasma membrane"/>
    <property type="evidence" value="ECO:0007669"/>
    <property type="project" value="UniProtKB-SubCell"/>
</dbReference>
<dbReference type="Pfam" id="PF22776">
    <property type="entry name" value="K_trans_C"/>
    <property type="match status" value="1"/>
</dbReference>
<dbReference type="RefSeq" id="WP_183754390.1">
    <property type="nucleotide sequence ID" value="NZ_JACICC010000010.1"/>
</dbReference>
<sequence>MTDNNVGVADNAVSQPEKSELPPQKARALVLGAIGVVFGDIGTSPLYALRESALAASEGGPLLDSAVVGVLSLILWTLILVVTCKYVLILLRADNKGEGGTLTLVALAQRVMGKGRTPILLLGMLGAALFYGDAIISPAMSVLSAVEGVKLATPALDDYIVPITMVILIVLFVAQRYGTAKVAALFGPVMVTWFIAIGLAGLFHLFDNLAVFRAFNPYYGVLFLYEHPGIAVIVLGAVCLAATGAEALYADLGHFGRRPISQAWLYFVFPALALNYLGQGAMLMNHPEAIDNPFFRMVPEWALLPFIVLATLATVIASQAGITGAYSLTRQAIQLGLLPRMEVRFTSAEHAGQIYMPKVNRMLLAGVLVLVLSFQTSSALSHAYGISVFGAMLMDGLLAVIVIWKGWRWGLAAALALLLPFIIIDGAFLAANLGKLVSGGWVPVVLAAFLVVVMATWRKGTGIIFAKTRKNDVPVQELIGMLRANPPPRVPGLAIFLTSDPETAPTALLHNLKHNKVLHERNVILTIETDDLPRLTDSERVSLKEISDDFWLVRMHFGYMESPNIPSGLAILRKQGFKFDIMSTSFFLSRRSIRPAAHSAMPMWQRHLFMSLARNAADATDFFQIPTDRVVEVGTQVSV</sequence>
<evidence type="ECO:0000256" key="4">
    <source>
        <dbReference type="ARBA" id="ARBA00022475"/>
    </source>
</evidence>
<reference evidence="17 18" key="1">
    <citation type="submission" date="2020-08" db="EMBL/GenBank/DDBJ databases">
        <title>Genomic Encyclopedia of Type Strains, Phase IV (KMG-IV): sequencing the most valuable type-strain genomes for metagenomic binning, comparative biology and taxonomic classification.</title>
        <authorList>
            <person name="Goeker M."/>
        </authorList>
    </citation>
    <scope>NUCLEOTIDE SEQUENCE [LARGE SCALE GENOMIC DNA]</scope>
    <source>
        <strain evidence="17 18">DSM 28760</strain>
    </source>
</reference>
<feature type="transmembrane region" description="Helical" evidence="13">
    <location>
        <begin position="182"/>
        <end position="206"/>
    </location>
</feature>
<feature type="transmembrane region" description="Helical" evidence="13">
    <location>
        <begin position="386"/>
        <end position="404"/>
    </location>
</feature>
<keyword evidence="6 13" id="KW-0633">Potassium transport</keyword>
<evidence type="ECO:0000313" key="17">
    <source>
        <dbReference type="EMBL" id="MBB3810999.1"/>
    </source>
</evidence>
<keyword evidence="9 13" id="KW-0630">Potassium</keyword>
<feature type="domain" description="K+ potassium transporter integral membrane" evidence="15">
    <location>
        <begin position="30"/>
        <end position="479"/>
    </location>
</feature>